<evidence type="ECO:0000313" key="1">
    <source>
        <dbReference type="EMBL" id="CAF2966689.1"/>
    </source>
</evidence>
<name>A0A7R8CY15_LEPSM</name>
<gene>
    <name evidence="1" type="ORF">LSAA_11871</name>
</gene>
<proteinExistence type="predicted"/>
<evidence type="ECO:0000313" key="2">
    <source>
        <dbReference type="Proteomes" id="UP000675881"/>
    </source>
</evidence>
<dbReference type="EMBL" id="HG994585">
    <property type="protein sequence ID" value="CAF2966689.1"/>
    <property type="molecule type" value="Genomic_DNA"/>
</dbReference>
<dbReference type="Proteomes" id="UP000675881">
    <property type="component" value="Chromosome 6"/>
</dbReference>
<dbReference type="PANTHER" id="PTHR33198:SF20">
    <property type="entry name" value="RETROTRANSPOSON GAG DOMAIN-CONTAINING PROTEIN"/>
    <property type="match status" value="1"/>
</dbReference>
<dbReference type="AlphaFoldDB" id="A0A7R8CY15"/>
<organism evidence="1 2">
    <name type="scientific">Lepeophtheirus salmonis</name>
    <name type="common">Salmon louse</name>
    <name type="synonym">Caligus salmonis</name>
    <dbReference type="NCBI Taxonomy" id="72036"/>
    <lineage>
        <taxon>Eukaryota</taxon>
        <taxon>Metazoa</taxon>
        <taxon>Ecdysozoa</taxon>
        <taxon>Arthropoda</taxon>
        <taxon>Crustacea</taxon>
        <taxon>Multicrustacea</taxon>
        <taxon>Hexanauplia</taxon>
        <taxon>Copepoda</taxon>
        <taxon>Siphonostomatoida</taxon>
        <taxon>Caligidae</taxon>
        <taxon>Lepeophtheirus</taxon>
    </lineage>
</organism>
<reference evidence="1" key="1">
    <citation type="submission" date="2021-02" db="EMBL/GenBank/DDBJ databases">
        <authorList>
            <person name="Bekaert M."/>
        </authorList>
    </citation>
    <scope>NUCLEOTIDE SEQUENCE</scope>
    <source>
        <strain evidence="1">IoA-00</strain>
    </source>
</reference>
<protein>
    <submittedName>
        <fullName evidence="1">(salmon louse) hypothetical protein</fullName>
    </submittedName>
</protein>
<accession>A0A7R8CY15</accession>
<dbReference type="PANTHER" id="PTHR33198">
    <property type="entry name" value="ANK_REP_REGION DOMAIN-CONTAINING PROTEIN-RELATED"/>
    <property type="match status" value="1"/>
</dbReference>
<keyword evidence="2" id="KW-1185">Reference proteome</keyword>
<sequence>MLGDELLKVYNGLTFTTTEEERTDGQTLEQFERFIIGATNETYELFIFNKREQLSDETFECFLSSIRQLMKTCNYHEVSIYSLLRNCIVIGIRYTKTQRMLLRESKLTLARAIDICKANESADIQEKLFKDETSAVNKVRASNRRPRNSSFPEKNSNYNSVRSNYALVKDCKFCGLTHSMRKLECPAWEKNCNKCKRLNHFEAKYPKSNTIHSVYALANSSDSKMEETAWIHNLRSSMKSSIDVKRRMLVDNQNVTFQVDTEDSVNIIPQKFASRCHIAPTSIK</sequence>